<protein>
    <submittedName>
        <fullName evidence="1">Uncharacterized protein</fullName>
    </submittedName>
</protein>
<comment type="caution">
    <text evidence="1">The sequence shown here is derived from an EMBL/GenBank/DDBJ whole genome shotgun (WGS) entry which is preliminary data.</text>
</comment>
<dbReference type="AlphaFoldDB" id="A0A3D8L8C6"/>
<dbReference type="Proteomes" id="UP000256708">
    <property type="component" value="Unassembled WGS sequence"/>
</dbReference>
<sequence length="62" mass="6985">MIRYFSFATCVEAANTALRLVAVSMQADETGVDLTKQANLRLPAQKFHVFRDIILPDLSKRC</sequence>
<keyword evidence="2" id="KW-1185">Reference proteome</keyword>
<evidence type="ECO:0000313" key="1">
    <source>
        <dbReference type="EMBL" id="RDV13655.1"/>
    </source>
</evidence>
<accession>A0A3D8L8C6</accession>
<reference evidence="2" key="1">
    <citation type="submission" date="2018-08" db="EMBL/GenBank/DDBJ databases">
        <authorList>
            <person name="Liu Z.-W."/>
            <person name="Du Z.-J."/>
        </authorList>
    </citation>
    <scope>NUCLEOTIDE SEQUENCE [LARGE SCALE GENOMIC DNA]</scope>
    <source>
        <strain evidence="2">H4X</strain>
    </source>
</reference>
<proteinExistence type="predicted"/>
<evidence type="ECO:0000313" key="2">
    <source>
        <dbReference type="Proteomes" id="UP000256708"/>
    </source>
</evidence>
<gene>
    <name evidence="1" type="ORF">DXT99_17935</name>
</gene>
<name>A0A3D8L8C6_9BACT</name>
<dbReference type="EMBL" id="QRGR01000021">
    <property type="protein sequence ID" value="RDV13655.1"/>
    <property type="molecule type" value="Genomic_DNA"/>
</dbReference>
<organism evidence="1 2">
    <name type="scientific">Pontibacter diazotrophicus</name>
    <dbReference type="NCBI Taxonomy" id="1400979"/>
    <lineage>
        <taxon>Bacteria</taxon>
        <taxon>Pseudomonadati</taxon>
        <taxon>Bacteroidota</taxon>
        <taxon>Cytophagia</taxon>
        <taxon>Cytophagales</taxon>
        <taxon>Hymenobacteraceae</taxon>
        <taxon>Pontibacter</taxon>
    </lineage>
</organism>